<dbReference type="Gene3D" id="3.30.700.10">
    <property type="entry name" value="Glycoprotein, Type 4 Pilin"/>
    <property type="match status" value="1"/>
</dbReference>
<evidence type="ECO:0000256" key="1">
    <source>
        <dbReference type="ARBA" id="ARBA00022481"/>
    </source>
</evidence>
<evidence type="ECO:0000313" key="4">
    <source>
        <dbReference type="EMBL" id="MEO1753478.1"/>
    </source>
</evidence>
<sequence>MNRARFIRQRARAGTHRSLPGFTLIEMLVTLAILGALASVVLPLAQVQMQRNREHALRQSLLDIRRAIDAYKRASDEGRISKPPGASGYPKDLDALVEGVVDQRSPTRAKIFFLRRVPRDPFANEVSGRDSDSWGKRSYESDADDPREGDDVFDIYSKSDQAGLNGVPYRQW</sequence>
<feature type="region of interest" description="Disordered" evidence="2">
    <location>
        <begin position="124"/>
        <end position="172"/>
    </location>
</feature>
<dbReference type="InterPro" id="IPR000983">
    <property type="entry name" value="Bac_GSPG_pilin"/>
</dbReference>
<dbReference type="Pfam" id="PF07963">
    <property type="entry name" value="N_methyl"/>
    <property type="match status" value="1"/>
</dbReference>
<dbReference type="RefSeq" id="WP_257841558.1">
    <property type="nucleotide sequence ID" value="NZ_CP015958.1"/>
</dbReference>
<dbReference type="InterPro" id="IPR012902">
    <property type="entry name" value="N_methyl_site"/>
</dbReference>
<dbReference type="EMBL" id="JAYLVJ010000005">
    <property type="protein sequence ID" value="MEO1753478.1"/>
    <property type="molecule type" value="Genomic_DNA"/>
</dbReference>
<accession>A0ABV0DQU3</accession>
<dbReference type="NCBIfam" id="TIGR02532">
    <property type="entry name" value="IV_pilin_GFxxxE"/>
    <property type="match status" value="1"/>
</dbReference>
<dbReference type="PRINTS" id="PR00813">
    <property type="entry name" value="BCTERIALGSPG"/>
</dbReference>
<dbReference type="SUPFAM" id="SSF54523">
    <property type="entry name" value="Pili subunits"/>
    <property type="match status" value="1"/>
</dbReference>
<evidence type="ECO:0000256" key="3">
    <source>
        <dbReference type="SAM" id="Phobius"/>
    </source>
</evidence>
<keyword evidence="3" id="KW-0812">Transmembrane</keyword>
<keyword evidence="3" id="KW-0472">Membrane</keyword>
<organism evidence="4 5">
    <name type="scientific">Paraburkholderia caribensis</name>
    <dbReference type="NCBI Taxonomy" id="75105"/>
    <lineage>
        <taxon>Bacteria</taxon>
        <taxon>Pseudomonadati</taxon>
        <taxon>Pseudomonadota</taxon>
        <taxon>Betaproteobacteria</taxon>
        <taxon>Burkholderiales</taxon>
        <taxon>Burkholderiaceae</taxon>
        <taxon>Paraburkholderia</taxon>
    </lineage>
</organism>
<keyword evidence="5" id="KW-1185">Reference proteome</keyword>
<comment type="caution">
    <text evidence="4">The sequence shown here is derived from an EMBL/GenBank/DDBJ whole genome shotgun (WGS) entry which is preliminary data.</text>
</comment>
<proteinExistence type="predicted"/>
<feature type="transmembrane region" description="Helical" evidence="3">
    <location>
        <begin position="21"/>
        <end position="45"/>
    </location>
</feature>
<dbReference type="Proteomes" id="UP001462961">
    <property type="component" value="Unassembled WGS sequence"/>
</dbReference>
<protein>
    <submittedName>
        <fullName evidence="4">Type II secretion system protein</fullName>
    </submittedName>
</protein>
<keyword evidence="3" id="KW-1133">Transmembrane helix</keyword>
<evidence type="ECO:0000313" key="5">
    <source>
        <dbReference type="Proteomes" id="UP001462961"/>
    </source>
</evidence>
<gene>
    <name evidence="4" type="ORF">VOI32_06025</name>
</gene>
<name>A0ABV0DQU3_9BURK</name>
<evidence type="ECO:0000256" key="2">
    <source>
        <dbReference type="SAM" id="MobiDB-lite"/>
    </source>
</evidence>
<keyword evidence="1" id="KW-0488">Methylation</keyword>
<reference evidence="4 5" key="1">
    <citation type="submission" date="2024-01" db="EMBL/GenBank/DDBJ databases">
        <title>The diversity of rhizobia nodulating Mimosa spp. in eleven states of Brazil covering several biomes is determined by host plant, location, and edaphic factors.</title>
        <authorList>
            <person name="Rouws L."/>
            <person name="Barauna A."/>
            <person name="Beukes C."/>
            <person name="De Faria S.M."/>
            <person name="Gross E."/>
            <person name="Dos Reis Junior F.B."/>
            <person name="Simon M."/>
            <person name="Maluk M."/>
            <person name="Odee D.W."/>
            <person name="Kenicer G."/>
            <person name="Young J.P.W."/>
            <person name="Reis V.M."/>
            <person name="Zilli J."/>
            <person name="James E.K."/>
        </authorList>
    </citation>
    <scope>NUCLEOTIDE SEQUENCE [LARGE SCALE GENOMIC DNA]</scope>
    <source>
        <strain evidence="4 5">JHI1651</strain>
    </source>
</reference>
<feature type="compositionally biased region" description="Basic and acidic residues" evidence="2">
    <location>
        <begin position="127"/>
        <end position="150"/>
    </location>
</feature>
<dbReference type="InterPro" id="IPR045584">
    <property type="entry name" value="Pilin-like"/>
</dbReference>